<comment type="subunit">
    <text evidence="14">The mammalian APC/C is composed at least of 14 distinct subunits ANAPC1, ANAPC2, CDC27/APC3, ANAPC4, ANAPC5, CDC16/APC6, ANAPC7, CDC23/APC8, ANAPC10, ANAPC11, CDC26/APC12, ANAPC13, ANAPC15 and ANAPC16 that assemble into a complex of at least 19 chains with a combined molecular mass of around 1.2 MDa; APC/C interacts with FZR1 and FBXO5. Interacts with the cullin domain of ANAPC2. Interacts with UBE2D2.</text>
</comment>
<dbReference type="GO" id="GO:0051301">
    <property type="term" value="P:cell division"/>
    <property type="evidence" value="ECO:0007669"/>
    <property type="project" value="UniProtKB-KW"/>
</dbReference>
<keyword evidence="7 16" id="KW-0863">Zinc-finger</keyword>
<evidence type="ECO:0000256" key="5">
    <source>
        <dbReference type="ARBA" id="ARBA00022618"/>
    </source>
</evidence>
<evidence type="ECO:0000256" key="12">
    <source>
        <dbReference type="ARBA" id="ARBA00023306"/>
    </source>
</evidence>
<evidence type="ECO:0000256" key="16">
    <source>
        <dbReference type="PROSITE-ProRule" id="PRU00175"/>
    </source>
</evidence>
<evidence type="ECO:0000256" key="8">
    <source>
        <dbReference type="ARBA" id="ARBA00022776"/>
    </source>
</evidence>
<keyword evidence="12" id="KW-0131">Cell cycle</keyword>
<dbReference type="Pfam" id="PF12554">
    <property type="entry name" value="MOZART1"/>
    <property type="match status" value="1"/>
</dbReference>
<dbReference type="GO" id="GO:0000931">
    <property type="term" value="C:gamma-tubulin ring complex"/>
    <property type="evidence" value="ECO:0007669"/>
    <property type="project" value="InterPro"/>
</dbReference>
<keyword evidence="9" id="KW-0833">Ubl conjugation pathway</keyword>
<dbReference type="InterPro" id="IPR024991">
    <property type="entry name" value="RING-H2_APC11"/>
</dbReference>
<sequence>MSTCSTSFNKDDKESLEIICQISDILNTGLNREALATCVRLIEAGVNPEALAVAVKDLKDSLQTTEVKFGYSKAHTLDMESENTPNIQPENDENKIPQPSSSSSSQKTRLKIKIKHWKGVASWRWLANDDSCGICRMPFDACCADCKLPGDDCPLVWGQCTHCFHIHCIMKWLNSQSVKQLCPMCRQEWKFKE</sequence>
<dbReference type="InterPro" id="IPR051031">
    <property type="entry name" value="RING-box_E3_Ubiquitin_Ligase"/>
</dbReference>
<dbReference type="GO" id="GO:0005680">
    <property type="term" value="C:anaphase-promoting complex"/>
    <property type="evidence" value="ECO:0007669"/>
    <property type="project" value="InterPro"/>
</dbReference>
<dbReference type="Proteomes" id="UP000887565">
    <property type="component" value="Unplaced"/>
</dbReference>
<reference evidence="20" key="1">
    <citation type="submission" date="2022-11" db="UniProtKB">
        <authorList>
            <consortium name="WormBaseParasite"/>
        </authorList>
    </citation>
    <scope>IDENTIFICATION</scope>
</reference>
<evidence type="ECO:0000256" key="6">
    <source>
        <dbReference type="ARBA" id="ARBA00022723"/>
    </source>
</evidence>
<feature type="region of interest" description="Disordered" evidence="17">
    <location>
        <begin position="80"/>
        <end position="107"/>
    </location>
</feature>
<evidence type="ECO:0000256" key="10">
    <source>
        <dbReference type="ARBA" id="ARBA00022833"/>
    </source>
</evidence>
<dbReference type="PANTHER" id="PTHR11210">
    <property type="entry name" value="RING BOX"/>
    <property type="match status" value="1"/>
</dbReference>
<evidence type="ECO:0000256" key="3">
    <source>
        <dbReference type="ARBA" id="ARBA00009273"/>
    </source>
</evidence>
<feature type="domain" description="RING-type" evidence="18">
    <location>
        <begin position="143"/>
        <end position="186"/>
    </location>
</feature>
<comment type="subcellular location">
    <subcellularLocation>
        <location evidence="1">Nucleus</location>
    </subcellularLocation>
</comment>
<evidence type="ECO:0000313" key="20">
    <source>
        <dbReference type="WBParaSite" id="nRc.2.0.1.t13635-RA"/>
    </source>
</evidence>
<dbReference type="GO" id="GO:0008270">
    <property type="term" value="F:zinc ion binding"/>
    <property type="evidence" value="ECO:0007669"/>
    <property type="project" value="UniProtKB-KW"/>
</dbReference>
<proteinExistence type="inferred from homology"/>
<dbReference type="OMA" id="TEVCIEC"/>
<dbReference type="PROSITE" id="PS50089">
    <property type="entry name" value="ZF_RING_2"/>
    <property type="match status" value="1"/>
</dbReference>
<evidence type="ECO:0000256" key="9">
    <source>
        <dbReference type="ARBA" id="ARBA00022786"/>
    </source>
</evidence>
<keyword evidence="11" id="KW-0539">Nucleus</keyword>
<evidence type="ECO:0000256" key="1">
    <source>
        <dbReference type="ARBA" id="ARBA00004123"/>
    </source>
</evidence>
<keyword evidence="5" id="KW-0132">Cell division</keyword>
<dbReference type="GO" id="GO:0097602">
    <property type="term" value="F:cullin family protein binding"/>
    <property type="evidence" value="ECO:0007669"/>
    <property type="project" value="InterPro"/>
</dbReference>
<keyword evidence="10" id="KW-0862">Zinc</keyword>
<comment type="similarity">
    <text evidence="3">Belongs to the RING-box family.</text>
</comment>
<dbReference type="GO" id="GO:0033566">
    <property type="term" value="P:gamma-tubulin complex localization"/>
    <property type="evidence" value="ECO:0007669"/>
    <property type="project" value="InterPro"/>
</dbReference>
<evidence type="ECO:0000313" key="19">
    <source>
        <dbReference type="Proteomes" id="UP000887565"/>
    </source>
</evidence>
<evidence type="ECO:0000256" key="11">
    <source>
        <dbReference type="ARBA" id="ARBA00023242"/>
    </source>
</evidence>
<evidence type="ECO:0000256" key="15">
    <source>
        <dbReference type="ARBA" id="ARBA00078349"/>
    </source>
</evidence>
<accession>A0A915IHS5</accession>
<dbReference type="Gene3D" id="3.30.40.10">
    <property type="entry name" value="Zinc/RING finger domain, C3HC4 (zinc finger)"/>
    <property type="match status" value="1"/>
</dbReference>
<evidence type="ECO:0000256" key="4">
    <source>
        <dbReference type="ARBA" id="ARBA00013928"/>
    </source>
</evidence>
<protein>
    <recommendedName>
        <fullName evidence="4">Anaphase-promoting complex subunit 11</fullName>
    </recommendedName>
    <alternativeName>
        <fullName evidence="15">Cyclosome subunit 11</fullName>
    </alternativeName>
</protein>
<evidence type="ECO:0000256" key="7">
    <source>
        <dbReference type="ARBA" id="ARBA00022771"/>
    </source>
</evidence>
<dbReference type="InterPro" id="IPR013083">
    <property type="entry name" value="Znf_RING/FYVE/PHD"/>
</dbReference>
<comment type="function">
    <text evidence="13">Together with the cullin protein ANAPC2, constitutes the catalytic component of the anaphase promoting complex/cyclosome (APC/C), a cell cycle-regulated E3 ubiquitin ligase that controls progression through mitosis and the G1 phase of the cell cycle. The APC/C complex acts by mediating ubiquitination and subsequent degradation of target proteins: it mainly mediates the formation of 'Lys-11'-linked polyubiquitin chains and, to a lower extent, the formation of 'Lys-48'- and 'Lys-63'-linked polyubiquitin chains. The APC/C complex catalyzes assembly of branched 'Lys-11'-/'Lys-48'-linked branched ubiquitin chains on target proteins. May recruit the E2 ubiquitin-conjugating enzymes to the complex.</text>
</comment>
<evidence type="ECO:0000259" key="18">
    <source>
        <dbReference type="PROSITE" id="PS50089"/>
    </source>
</evidence>
<keyword evidence="6" id="KW-0479">Metal-binding</keyword>
<evidence type="ECO:0000256" key="17">
    <source>
        <dbReference type="SAM" id="MobiDB-lite"/>
    </source>
</evidence>
<dbReference type="AlphaFoldDB" id="A0A915IHS5"/>
<name>A0A915IHS5_ROMCU</name>
<dbReference type="InterPro" id="IPR001841">
    <property type="entry name" value="Znf_RING"/>
</dbReference>
<dbReference type="FunFam" id="3.30.40.10:FF:000111">
    <property type="entry name" value="Anaphase-promoting complex subunit 11"/>
    <property type="match status" value="1"/>
</dbReference>
<dbReference type="InterPro" id="IPR022214">
    <property type="entry name" value="MZT1"/>
</dbReference>
<dbReference type="Pfam" id="PF12861">
    <property type="entry name" value="zf-ANAPC11"/>
    <property type="match status" value="1"/>
</dbReference>
<dbReference type="GO" id="GO:0031145">
    <property type="term" value="P:anaphase-promoting complex-dependent catabolic process"/>
    <property type="evidence" value="ECO:0007669"/>
    <property type="project" value="InterPro"/>
</dbReference>
<dbReference type="CDD" id="cd16456">
    <property type="entry name" value="RING-H2_APC11"/>
    <property type="match status" value="1"/>
</dbReference>
<evidence type="ECO:0000256" key="14">
    <source>
        <dbReference type="ARBA" id="ARBA00062360"/>
    </source>
</evidence>
<keyword evidence="8" id="KW-0498">Mitosis</keyword>
<comment type="pathway">
    <text evidence="2">Protein modification; protein ubiquitination.</text>
</comment>
<organism evidence="19 20">
    <name type="scientific">Romanomermis culicivorax</name>
    <name type="common">Nematode worm</name>
    <dbReference type="NCBI Taxonomy" id="13658"/>
    <lineage>
        <taxon>Eukaryota</taxon>
        <taxon>Metazoa</taxon>
        <taxon>Ecdysozoa</taxon>
        <taxon>Nematoda</taxon>
        <taxon>Enoplea</taxon>
        <taxon>Dorylaimia</taxon>
        <taxon>Mermithida</taxon>
        <taxon>Mermithoidea</taxon>
        <taxon>Mermithidae</taxon>
        <taxon>Romanomermis</taxon>
    </lineage>
</organism>
<dbReference type="SUPFAM" id="SSF57850">
    <property type="entry name" value="RING/U-box"/>
    <property type="match status" value="1"/>
</dbReference>
<dbReference type="GO" id="GO:0061630">
    <property type="term" value="F:ubiquitin protein ligase activity"/>
    <property type="evidence" value="ECO:0007669"/>
    <property type="project" value="InterPro"/>
</dbReference>
<evidence type="ECO:0000256" key="13">
    <source>
        <dbReference type="ARBA" id="ARBA00054113"/>
    </source>
</evidence>
<keyword evidence="19" id="KW-1185">Reference proteome</keyword>
<dbReference type="WBParaSite" id="nRc.2.0.1.t13635-RA">
    <property type="protein sequence ID" value="nRc.2.0.1.t13635-RA"/>
    <property type="gene ID" value="nRc.2.0.1.g13635"/>
</dbReference>
<evidence type="ECO:0000256" key="2">
    <source>
        <dbReference type="ARBA" id="ARBA00004906"/>
    </source>
</evidence>